<evidence type="ECO:0000256" key="2">
    <source>
        <dbReference type="ARBA" id="ARBA00023150"/>
    </source>
</evidence>
<keyword evidence="5" id="KW-1185">Reference proteome</keyword>
<keyword evidence="2 3" id="KW-0501">Molybdenum cofactor biosynthesis</keyword>
<dbReference type="NCBIfam" id="TIGR00129">
    <property type="entry name" value="fdhD_narQ"/>
    <property type="match status" value="1"/>
</dbReference>
<dbReference type="PANTHER" id="PTHR30592">
    <property type="entry name" value="FORMATE DEHYDROGENASE"/>
    <property type="match status" value="1"/>
</dbReference>
<reference evidence="4 5" key="1">
    <citation type="journal article" date="2004" name="Extremophiles">
        <title>Halobacillus locisalis sp. nov., a halophilic bacterium isolated from a marine solar saltern of the Yellow Sea in Korea.</title>
        <authorList>
            <person name="Yoon J.H."/>
            <person name="Kang K.H."/>
            <person name="Oh T.K."/>
            <person name="Park Y.H."/>
        </authorList>
    </citation>
    <scope>NUCLEOTIDE SEQUENCE [LARGE SCALE GENOMIC DNA]</scope>
    <source>
        <strain evidence="4 5">KCTC 3788</strain>
    </source>
</reference>
<dbReference type="InterPro" id="IPR003786">
    <property type="entry name" value="FdhD"/>
</dbReference>
<dbReference type="GO" id="GO:0006777">
    <property type="term" value="P:Mo-molybdopterin cofactor biosynthetic process"/>
    <property type="evidence" value="ECO:0007669"/>
    <property type="project" value="UniProtKB-UniRule"/>
</dbReference>
<dbReference type="EMBL" id="JACEFG010000001">
    <property type="protein sequence ID" value="MBA2174411.1"/>
    <property type="molecule type" value="Genomic_DNA"/>
</dbReference>
<proteinExistence type="inferred from homology"/>
<dbReference type="PIRSF" id="PIRSF015626">
    <property type="entry name" value="FdhD"/>
    <property type="match status" value="1"/>
</dbReference>
<dbReference type="GO" id="GO:0097163">
    <property type="term" value="F:sulfur carrier activity"/>
    <property type="evidence" value="ECO:0007669"/>
    <property type="project" value="UniProtKB-UniRule"/>
</dbReference>
<dbReference type="SUPFAM" id="SSF53927">
    <property type="entry name" value="Cytidine deaminase-like"/>
    <property type="match status" value="1"/>
</dbReference>
<gene>
    <name evidence="3 4" type="primary">fdhD</name>
    <name evidence="4" type="ORF">H0266_05765</name>
</gene>
<comment type="function">
    <text evidence="3">Required for formate dehydrogenase (FDH) activity. Acts as a sulfur carrier protein that transfers sulfur from IscS to the molybdenum cofactor prior to its insertion into FDH.</text>
</comment>
<dbReference type="PANTHER" id="PTHR30592:SF1">
    <property type="entry name" value="SULFUR CARRIER PROTEIN FDHD"/>
    <property type="match status" value="1"/>
</dbReference>
<comment type="caution">
    <text evidence="4">The sequence shown here is derived from an EMBL/GenBank/DDBJ whole genome shotgun (WGS) entry which is preliminary data.</text>
</comment>
<comment type="similarity">
    <text evidence="3">Belongs to the FdhD family.</text>
</comment>
<feature type="binding site" evidence="3">
    <location>
        <begin position="243"/>
        <end position="248"/>
    </location>
    <ligand>
        <name>Mo-bis(molybdopterin guanine dinucleotide)</name>
        <dbReference type="ChEBI" id="CHEBI:60539"/>
    </ligand>
</feature>
<accession>A0A838CR34</accession>
<dbReference type="Proteomes" id="UP000571017">
    <property type="component" value="Unassembled WGS sequence"/>
</dbReference>
<comment type="subcellular location">
    <subcellularLocation>
        <location evidence="3">Cytoplasm</location>
    </subcellularLocation>
</comment>
<organism evidence="4 5">
    <name type="scientific">Halobacillus locisalis</name>
    <dbReference type="NCBI Taxonomy" id="220753"/>
    <lineage>
        <taxon>Bacteria</taxon>
        <taxon>Bacillati</taxon>
        <taxon>Bacillota</taxon>
        <taxon>Bacilli</taxon>
        <taxon>Bacillales</taxon>
        <taxon>Bacillaceae</taxon>
        <taxon>Halobacillus</taxon>
    </lineage>
</organism>
<dbReference type="AlphaFoldDB" id="A0A838CR34"/>
<dbReference type="Pfam" id="PF02634">
    <property type="entry name" value="FdhD-NarQ"/>
    <property type="match status" value="1"/>
</dbReference>
<protein>
    <recommendedName>
        <fullName evidence="3">Sulfur carrier protein FdhD</fullName>
    </recommendedName>
</protein>
<sequence length="278" mass="31097">MKKQTQPWKMIKVDKDLAEEIEDDVAIEFPLTVVVNGKEFATMVCTPEHMDLLVVGFLASEGVIRLKSDIRQLSVDEDKGFAYVEVNKEWSMNESYEKRWIGSCCGKSRSFYFQNDAKTARTIMSHLTIRPEDCLNLMKAFHSSAELFQRTGGVHQASIATKDELGVTFTDIGRHNALDKLFGYMILNGIQSKNHLILFSGRISSEVLLKISKMGIGCLLSKSAPTNLALQLAEDLNITAIGFVRGGRMNVYTHPSRLEQSNHHALHANAKEGGIEFD</sequence>
<feature type="active site" description="Cysteine persulfide intermediate" evidence="3">
    <location>
        <position position="105"/>
    </location>
</feature>
<dbReference type="GO" id="GO:0016783">
    <property type="term" value="F:sulfurtransferase activity"/>
    <property type="evidence" value="ECO:0007669"/>
    <property type="project" value="InterPro"/>
</dbReference>
<keyword evidence="4" id="KW-0808">Transferase</keyword>
<evidence type="ECO:0000256" key="1">
    <source>
        <dbReference type="ARBA" id="ARBA00022490"/>
    </source>
</evidence>
<dbReference type="Gene3D" id="3.10.20.10">
    <property type="match status" value="1"/>
</dbReference>
<name>A0A838CR34_9BACI</name>
<dbReference type="RefSeq" id="WP_181471409.1">
    <property type="nucleotide sequence ID" value="NZ_JACEFG010000001.1"/>
</dbReference>
<keyword evidence="1 3" id="KW-0963">Cytoplasm</keyword>
<evidence type="ECO:0000313" key="4">
    <source>
        <dbReference type="EMBL" id="MBA2174411.1"/>
    </source>
</evidence>
<evidence type="ECO:0000256" key="3">
    <source>
        <dbReference type="HAMAP-Rule" id="MF_00187"/>
    </source>
</evidence>
<dbReference type="GO" id="GO:0005737">
    <property type="term" value="C:cytoplasm"/>
    <property type="evidence" value="ECO:0007669"/>
    <property type="project" value="UniProtKB-SubCell"/>
</dbReference>
<dbReference type="HAMAP" id="MF_00187">
    <property type="entry name" value="FdhD"/>
    <property type="match status" value="1"/>
</dbReference>
<dbReference type="Gene3D" id="3.40.140.10">
    <property type="entry name" value="Cytidine Deaminase, domain 2"/>
    <property type="match status" value="1"/>
</dbReference>
<dbReference type="InterPro" id="IPR016193">
    <property type="entry name" value="Cytidine_deaminase-like"/>
</dbReference>
<evidence type="ECO:0000313" key="5">
    <source>
        <dbReference type="Proteomes" id="UP000571017"/>
    </source>
</evidence>